<protein>
    <recommendedName>
        <fullName evidence="4">Secreted protein</fullName>
    </recommendedName>
</protein>
<feature type="non-terminal residue" evidence="2">
    <location>
        <position position="1"/>
    </location>
</feature>
<evidence type="ECO:0000313" key="3">
    <source>
        <dbReference type="Proteomes" id="UP001057375"/>
    </source>
</evidence>
<dbReference type="EMBL" id="BQXS01000072">
    <property type="protein sequence ID" value="GKT27842.1"/>
    <property type="molecule type" value="Genomic_DNA"/>
</dbReference>
<feature type="signal peptide" evidence="1">
    <location>
        <begin position="1"/>
        <end position="21"/>
    </location>
</feature>
<gene>
    <name evidence="2" type="ORF">ADUPG1_000224</name>
</gene>
<accession>A0ABQ5K5H8</accession>
<evidence type="ECO:0000256" key="1">
    <source>
        <dbReference type="SAM" id="SignalP"/>
    </source>
</evidence>
<name>A0ABQ5K5H8_9EUKA</name>
<organism evidence="2 3">
    <name type="scientific">Aduncisulcus paluster</name>
    <dbReference type="NCBI Taxonomy" id="2918883"/>
    <lineage>
        <taxon>Eukaryota</taxon>
        <taxon>Metamonada</taxon>
        <taxon>Carpediemonas-like organisms</taxon>
        <taxon>Aduncisulcus</taxon>
    </lineage>
</organism>
<comment type="caution">
    <text evidence="2">The sequence shown here is derived from an EMBL/GenBank/DDBJ whole genome shotgun (WGS) entry which is preliminary data.</text>
</comment>
<evidence type="ECO:0008006" key="4">
    <source>
        <dbReference type="Google" id="ProtNLM"/>
    </source>
</evidence>
<feature type="chain" id="PRO_5046537250" description="Secreted protein" evidence="1">
    <location>
        <begin position="22"/>
        <end position="135"/>
    </location>
</feature>
<evidence type="ECO:0000313" key="2">
    <source>
        <dbReference type="EMBL" id="GKT27842.1"/>
    </source>
</evidence>
<dbReference type="Proteomes" id="UP001057375">
    <property type="component" value="Unassembled WGS sequence"/>
</dbReference>
<proteinExistence type="predicted"/>
<keyword evidence="3" id="KW-1185">Reference proteome</keyword>
<reference evidence="2" key="1">
    <citation type="submission" date="2022-03" db="EMBL/GenBank/DDBJ databases">
        <title>Draft genome sequence of Aduncisulcus paluster, a free-living microaerophilic Fornicata.</title>
        <authorList>
            <person name="Yuyama I."/>
            <person name="Kume K."/>
            <person name="Tamura T."/>
            <person name="Inagaki Y."/>
            <person name="Hashimoto T."/>
        </authorList>
    </citation>
    <scope>NUCLEOTIDE SEQUENCE</scope>
    <source>
        <strain evidence="2">NY0171</strain>
    </source>
</reference>
<keyword evidence="1" id="KW-0732">Signal</keyword>
<sequence length="135" mass="15257">KVSSMVSTVLLLLVYRRYVSSQPRSGFVPLRFEPYAVTCPYRHDSSVAPSSSWASIRCFPFRGFACDDFGLSPTWVRHVPLLSLSEASSSPSFLTGYPLHLSGSHPQGVSRQNWFGFLLKVVRVSHWVSSYFLFF</sequence>